<sequence length="174" mass="18945">MNAIMAANPGTGSPPPAGGAGQDLLAGLRDIHGASEPGWWPPAPGWWVLAVLIALAAFFALRWLGRRWSERKRRRAYLAALERIEREVDAVRDPAAFLAAINRLFRAVALRAFPPSRSARLQGREWVAFVREHLPAGADGEALDALAAGPYQPNPDFDAVALRAAAETWVRRHG</sequence>
<protein>
    <submittedName>
        <fullName evidence="2">DUF4381 domain-containing protein</fullName>
    </submittedName>
</protein>
<evidence type="ECO:0000313" key="3">
    <source>
        <dbReference type="Proteomes" id="UP001359886"/>
    </source>
</evidence>
<reference evidence="2 3" key="1">
    <citation type="submission" date="2024-02" db="EMBL/GenBank/DDBJ databases">
        <title>A novel Wenzhouxiangellaceae bacterium, isolated from coastal sediments.</title>
        <authorList>
            <person name="Du Z.-J."/>
            <person name="Ye Y.-Q."/>
            <person name="Zhang X.-Y."/>
        </authorList>
    </citation>
    <scope>NUCLEOTIDE SEQUENCE [LARGE SCALE GENOMIC DNA]</scope>
    <source>
        <strain evidence="2 3">CH-27</strain>
    </source>
</reference>
<proteinExistence type="predicted"/>
<comment type="caution">
    <text evidence="2">The sequence shown here is derived from an EMBL/GenBank/DDBJ whole genome shotgun (WGS) entry which is preliminary data.</text>
</comment>
<dbReference type="RefSeq" id="WP_354694275.1">
    <property type="nucleotide sequence ID" value="NZ_JAZHOG010000003.1"/>
</dbReference>
<name>A0AAW9R5N0_9GAMM</name>
<keyword evidence="3" id="KW-1185">Reference proteome</keyword>
<dbReference type="EMBL" id="JAZHOG010000003">
    <property type="protein sequence ID" value="MEJ8566952.1"/>
    <property type="molecule type" value="Genomic_DNA"/>
</dbReference>
<evidence type="ECO:0000313" key="2">
    <source>
        <dbReference type="EMBL" id="MEJ8566952.1"/>
    </source>
</evidence>
<feature type="transmembrane region" description="Helical" evidence="1">
    <location>
        <begin position="45"/>
        <end position="65"/>
    </location>
</feature>
<dbReference type="Proteomes" id="UP001359886">
    <property type="component" value="Unassembled WGS sequence"/>
</dbReference>
<dbReference type="InterPro" id="IPR025489">
    <property type="entry name" value="DUF4381"/>
</dbReference>
<accession>A0AAW9R5N0</accession>
<dbReference type="Pfam" id="PF14316">
    <property type="entry name" value="DUF4381"/>
    <property type="match status" value="1"/>
</dbReference>
<keyword evidence="1" id="KW-1133">Transmembrane helix</keyword>
<gene>
    <name evidence="2" type="ORF">V3330_04895</name>
</gene>
<organism evidence="2 3">
    <name type="scientific">Elongatibacter sediminis</name>
    <dbReference type="NCBI Taxonomy" id="3119006"/>
    <lineage>
        <taxon>Bacteria</taxon>
        <taxon>Pseudomonadati</taxon>
        <taxon>Pseudomonadota</taxon>
        <taxon>Gammaproteobacteria</taxon>
        <taxon>Chromatiales</taxon>
        <taxon>Wenzhouxiangellaceae</taxon>
        <taxon>Elongatibacter</taxon>
    </lineage>
</organism>
<evidence type="ECO:0000256" key="1">
    <source>
        <dbReference type="SAM" id="Phobius"/>
    </source>
</evidence>
<keyword evidence="1" id="KW-0812">Transmembrane</keyword>
<keyword evidence="1" id="KW-0472">Membrane</keyword>
<dbReference type="AlphaFoldDB" id="A0AAW9R5N0"/>